<protein>
    <submittedName>
        <fullName evidence="1">Uncharacterized protein</fullName>
    </submittedName>
</protein>
<dbReference type="AlphaFoldDB" id="A0A645HLY8"/>
<evidence type="ECO:0000313" key="1">
    <source>
        <dbReference type="EMBL" id="MPN40048.1"/>
    </source>
</evidence>
<name>A0A645HLY8_9ZZZZ</name>
<organism evidence="1">
    <name type="scientific">bioreactor metagenome</name>
    <dbReference type="NCBI Taxonomy" id="1076179"/>
    <lineage>
        <taxon>unclassified sequences</taxon>
        <taxon>metagenomes</taxon>
        <taxon>ecological metagenomes</taxon>
    </lineage>
</organism>
<comment type="caution">
    <text evidence="1">The sequence shown here is derived from an EMBL/GenBank/DDBJ whole genome shotgun (WGS) entry which is preliminary data.</text>
</comment>
<proteinExistence type="predicted"/>
<reference evidence="1" key="1">
    <citation type="submission" date="2019-08" db="EMBL/GenBank/DDBJ databases">
        <authorList>
            <person name="Kucharzyk K."/>
            <person name="Murdoch R.W."/>
            <person name="Higgins S."/>
            <person name="Loffler F."/>
        </authorList>
    </citation>
    <scope>NUCLEOTIDE SEQUENCE</scope>
</reference>
<accession>A0A645HLY8</accession>
<gene>
    <name evidence="1" type="ORF">SDC9_187583</name>
</gene>
<sequence length="91" mass="10227">MSAPLAVSGEKVQVIPRHIDALHILRQTISDHGAGNSPQFEFRLCLRNLGKGLVRPVLHRNRAGLYSREFSPDADRRKKIPVGRHPVDERA</sequence>
<dbReference type="EMBL" id="VSSQ01096221">
    <property type="protein sequence ID" value="MPN40048.1"/>
    <property type="molecule type" value="Genomic_DNA"/>
</dbReference>